<accession>A0ABY5UG58</accession>
<gene>
    <name evidence="1" type="ORF">NIK97_12260</name>
</gene>
<proteinExistence type="predicted"/>
<sequence length="173" mass="19068">MFSFKRLSGLPAYGDMAVSFPKPGNFREGIVFEFTTSNGKTWTGNFDPGYRAWAMATGVYPELGETAVFVLADGNAYKINVLSQTLVEMLPGPIAWMGYHKPLEAMIVADDIEVSAHTKNGILWKSGRISWDGIEYVSIEGNKLIGEAFDPRDDKLYPFSVDLLTGKVEGGSW</sequence>
<name>A0ABY5UG58_9HYPH</name>
<dbReference type="Proteomes" id="UP001058739">
    <property type="component" value="Chromosome 02"/>
</dbReference>
<evidence type="ECO:0000313" key="2">
    <source>
        <dbReference type="Proteomes" id="UP001058739"/>
    </source>
</evidence>
<dbReference type="RefSeq" id="WP_144897552.1">
    <property type="nucleotide sequence ID" value="NZ_CP099968.1"/>
</dbReference>
<dbReference type="EMBL" id="CP099968">
    <property type="protein sequence ID" value="UWL62318.1"/>
    <property type="molecule type" value="Genomic_DNA"/>
</dbReference>
<keyword evidence="2" id="KW-1185">Reference proteome</keyword>
<organism evidence="1 2">
    <name type="scientific">Brucella pseudintermedia</name>
    <dbReference type="NCBI Taxonomy" id="370111"/>
    <lineage>
        <taxon>Bacteria</taxon>
        <taxon>Pseudomonadati</taxon>
        <taxon>Pseudomonadota</taxon>
        <taxon>Alphaproteobacteria</taxon>
        <taxon>Hyphomicrobiales</taxon>
        <taxon>Brucellaceae</taxon>
        <taxon>Brucella/Ochrobactrum group</taxon>
        <taxon>Brucella</taxon>
    </lineage>
</organism>
<evidence type="ECO:0000313" key="1">
    <source>
        <dbReference type="EMBL" id="UWL62318.1"/>
    </source>
</evidence>
<protein>
    <submittedName>
        <fullName evidence="1">Uncharacterized protein</fullName>
    </submittedName>
</protein>
<reference evidence="1" key="1">
    <citation type="submission" date="2022-06" db="EMBL/GenBank/DDBJ databases">
        <title>Complete Genome Sequence of Deoxynivalenol-bioadsorption Ochrobactrum pseudintermedium ASAG-D25.</title>
        <authorList>
            <person name="Wang N."/>
        </authorList>
    </citation>
    <scope>NUCLEOTIDE SEQUENCE</scope>
    <source>
        <strain evidence="1">ASAG-D25</strain>
    </source>
</reference>